<reference evidence="1 2" key="1">
    <citation type="submission" date="2024-09" db="EMBL/GenBank/DDBJ databases">
        <authorList>
            <person name="Sun Q."/>
            <person name="Mori K."/>
        </authorList>
    </citation>
    <scope>NUCLEOTIDE SEQUENCE [LARGE SCALE GENOMIC DNA]</scope>
    <source>
        <strain evidence="1 2">KCTC 23076</strain>
    </source>
</reference>
<keyword evidence="1" id="KW-0808">Transferase</keyword>
<dbReference type="InterPro" id="IPR029044">
    <property type="entry name" value="Nucleotide-diphossugar_trans"/>
</dbReference>
<comment type="caution">
    <text evidence="1">The sequence shown here is derived from an EMBL/GenBank/DDBJ whole genome shotgun (WGS) entry which is preliminary data.</text>
</comment>
<evidence type="ECO:0000313" key="2">
    <source>
        <dbReference type="Proteomes" id="UP001589896"/>
    </source>
</evidence>
<accession>A0ABV6RX88</accession>
<gene>
    <name evidence="1" type="ORF">ACFFGH_26550</name>
</gene>
<keyword evidence="1" id="KW-0328">Glycosyltransferase</keyword>
<protein>
    <submittedName>
        <fullName evidence="1">Glycosyltransferase family 2 protein</fullName>
        <ecNumber evidence="1">2.4.-.-</ecNumber>
    </submittedName>
</protein>
<dbReference type="Proteomes" id="UP001589896">
    <property type="component" value="Unassembled WGS sequence"/>
</dbReference>
<dbReference type="GO" id="GO:0016757">
    <property type="term" value="F:glycosyltransferase activity"/>
    <property type="evidence" value="ECO:0007669"/>
    <property type="project" value="UniProtKB-KW"/>
</dbReference>
<keyword evidence="2" id="KW-1185">Reference proteome</keyword>
<name>A0ABV6RX88_9GAMM</name>
<dbReference type="EC" id="2.4.-.-" evidence="1"/>
<evidence type="ECO:0000313" key="1">
    <source>
        <dbReference type="EMBL" id="MFC0681406.1"/>
    </source>
</evidence>
<dbReference type="Pfam" id="PF13704">
    <property type="entry name" value="Glyco_tranf_2_4"/>
    <property type="match status" value="1"/>
</dbReference>
<dbReference type="RefSeq" id="WP_386674005.1">
    <property type="nucleotide sequence ID" value="NZ_JBHLTG010000008.1"/>
</dbReference>
<sequence>MAVPNLPLLARRLRFDSVEFVKAHLRRVWKARELVPGDVRPSLADAGIVAVMAVRNEVGRLPSLLAYYRGLGVDHFILIDNGSADGLDDLISGEQDISWYRSAGEYRRARYANDWVNEVLHRHCDGKWVLYVDADEFLDFAAGTATTLPELCALLQSRGQRALHALLLDMYSERPGEENVVTPGGDPLGVCRLYDASGYVSDKDPATGTTWIKGGVRGELFDDVWDGPALNKTPLVRWRRGYAFLKSAHELWPRSLNQQSAQPQSVLLHLKFTSLSLAKIAQEDYREQHTSEYAAYDDLQDRVFLSDRTRTYRGADGLVEEGLIAPVV</sequence>
<proteinExistence type="predicted"/>
<dbReference type="SUPFAM" id="SSF53448">
    <property type="entry name" value="Nucleotide-diphospho-sugar transferases"/>
    <property type="match status" value="1"/>
</dbReference>
<dbReference type="EMBL" id="JBHLTG010000008">
    <property type="protein sequence ID" value="MFC0681406.1"/>
    <property type="molecule type" value="Genomic_DNA"/>
</dbReference>
<organism evidence="1 2">
    <name type="scientific">Lysobacter korlensis</name>
    <dbReference type="NCBI Taxonomy" id="553636"/>
    <lineage>
        <taxon>Bacteria</taxon>
        <taxon>Pseudomonadati</taxon>
        <taxon>Pseudomonadota</taxon>
        <taxon>Gammaproteobacteria</taxon>
        <taxon>Lysobacterales</taxon>
        <taxon>Lysobacteraceae</taxon>
        <taxon>Lysobacter</taxon>
    </lineage>
</organism>